<evidence type="ECO:0000256" key="1">
    <source>
        <dbReference type="ARBA" id="ARBA00010062"/>
    </source>
</evidence>
<keyword evidence="6" id="KW-1185">Reference proteome</keyword>
<comment type="caution">
    <text evidence="5">The sequence shown here is derived from an EMBL/GenBank/DDBJ whole genome shotgun (WGS) entry which is preliminary data.</text>
</comment>
<evidence type="ECO:0000313" key="6">
    <source>
        <dbReference type="Proteomes" id="UP001500547"/>
    </source>
</evidence>
<evidence type="ECO:0000313" key="5">
    <source>
        <dbReference type="EMBL" id="GAA5170050.1"/>
    </source>
</evidence>
<protein>
    <recommendedName>
        <fullName evidence="4">Leucine-binding protein domain-containing protein</fullName>
    </recommendedName>
</protein>
<sequence>MQRRQFLKSSLAVSSSLILPVGSARAARGEWVVGQSVDLSGDNQNMGRDYFTGAKIAFDQSNLSGGVNGRLWRHVVLDDTGSAELAVANTRRLLREANANFLFGYTNEPCVQAVLQSAELRNAGMALFAPQCGVSFPGDEQRAIYLRATYGEEIAATLRQYAEGRITSFMIVHTNALASTAARDAALAVLRERDLPTPALKLLSEDGSNMQAVADAVLRAAPQVVVILAGTLQAALLTRQLRSRNPGLFICVTSGVDATVFRQLAGPAMSTGVVFSRVVPNPVKGTEPIVREFGRSLTKLLDETPTTSSLEGYIAARALIQLVQRQGDAKRSERMPVLEAAREVGVLECSGWRFDFRQGRRASRYADTSIISRDGGMLG</sequence>
<dbReference type="PANTHER" id="PTHR47235">
    <property type="entry name" value="BLR6548 PROTEIN"/>
    <property type="match status" value="1"/>
</dbReference>
<accession>A0ABP9R0H7</accession>
<feature type="domain" description="Leucine-binding protein" evidence="4">
    <location>
        <begin position="33"/>
        <end position="362"/>
    </location>
</feature>
<dbReference type="Proteomes" id="UP001500547">
    <property type="component" value="Unassembled WGS sequence"/>
</dbReference>
<gene>
    <name evidence="5" type="ORF">GCM10025770_32450</name>
</gene>
<dbReference type="Pfam" id="PF13458">
    <property type="entry name" value="Peripla_BP_6"/>
    <property type="match status" value="1"/>
</dbReference>
<feature type="chain" id="PRO_5047521219" description="Leucine-binding protein domain-containing protein" evidence="3">
    <location>
        <begin position="27"/>
        <end position="379"/>
    </location>
</feature>
<dbReference type="PANTHER" id="PTHR47235:SF1">
    <property type="entry name" value="BLR6548 PROTEIN"/>
    <property type="match status" value="1"/>
</dbReference>
<dbReference type="Gene3D" id="3.40.50.2300">
    <property type="match status" value="2"/>
</dbReference>
<dbReference type="SUPFAM" id="SSF53822">
    <property type="entry name" value="Periplasmic binding protein-like I"/>
    <property type="match status" value="1"/>
</dbReference>
<organism evidence="5 6">
    <name type="scientific">Viridibacterium curvum</name>
    <dbReference type="NCBI Taxonomy" id="1101404"/>
    <lineage>
        <taxon>Bacteria</taxon>
        <taxon>Pseudomonadati</taxon>
        <taxon>Pseudomonadota</taxon>
        <taxon>Betaproteobacteria</taxon>
        <taxon>Rhodocyclales</taxon>
        <taxon>Rhodocyclaceae</taxon>
        <taxon>Viridibacterium</taxon>
    </lineage>
</organism>
<reference evidence="6" key="1">
    <citation type="journal article" date="2019" name="Int. J. Syst. Evol. Microbiol.">
        <title>The Global Catalogue of Microorganisms (GCM) 10K type strain sequencing project: providing services to taxonomists for standard genome sequencing and annotation.</title>
        <authorList>
            <consortium name="The Broad Institute Genomics Platform"/>
            <consortium name="The Broad Institute Genome Sequencing Center for Infectious Disease"/>
            <person name="Wu L."/>
            <person name="Ma J."/>
        </authorList>
    </citation>
    <scope>NUCLEOTIDE SEQUENCE [LARGE SCALE GENOMIC DNA]</scope>
    <source>
        <strain evidence="6">JCM 18715</strain>
    </source>
</reference>
<feature type="signal peptide" evidence="3">
    <location>
        <begin position="1"/>
        <end position="26"/>
    </location>
</feature>
<dbReference type="RefSeq" id="WP_345534157.1">
    <property type="nucleotide sequence ID" value="NZ_BAABLD010000015.1"/>
</dbReference>
<keyword evidence="2 3" id="KW-0732">Signal</keyword>
<evidence type="ECO:0000256" key="2">
    <source>
        <dbReference type="ARBA" id="ARBA00022729"/>
    </source>
</evidence>
<evidence type="ECO:0000256" key="3">
    <source>
        <dbReference type="SAM" id="SignalP"/>
    </source>
</evidence>
<evidence type="ECO:0000259" key="4">
    <source>
        <dbReference type="Pfam" id="PF13458"/>
    </source>
</evidence>
<dbReference type="InterPro" id="IPR028081">
    <property type="entry name" value="Leu-bd"/>
</dbReference>
<dbReference type="InterPro" id="IPR028082">
    <property type="entry name" value="Peripla_BP_I"/>
</dbReference>
<proteinExistence type="inferred from homology"/>
<dbReference type="EMBL" id="BAABLD010000015">
    <property type="protein sequence ID" value="GAA5170050.1"/>
    <property type="molecule type" value="Genomic_DNA"/>
</dbReference>
<comment type="similarity">
    <text evidence="1">Belongs to the leucine-binding protein family.</text>
</comment>
<name>A0ABP9R0H7_9RHOO</name>